<proteinExistence type="predicted"/>
<organism evidence="2 3">
    <name type="scientific">Pantoea trifolii</name>
    <dbReference type="NCBI Taxonomy" id="2968030"/>
    <lineage>
        <taxon>Bacteria</taxon>
        <taxon>Pseudomonadati</taxon>
        <taxon>Pseudomonadota</taxon>
        <taxon>Gammaproteobacteria</taxon>
        <taxon>Enterobacterales</taxon>
        <taxon>Erwiniaceae</taxon>
        <taxon>Pantoea</taxon>
    </lineage>
</organism>
<name>A0ABT1VKR8_9GAMM</name>
<evidence type="ECO:0000313" key="3">
    <source>
        <dbReference type="Proteomes" id="UP001300015"/>
    </source>
</evidence>
<feature type="signal peptide" evidence="1">
    <location>
        <begin position="1"/>
        <end position="19"/>
    </location>
</feature>
<dbReference type="PROSITE" id="PS51257">
    <property type="entry name" value="PROKAR_LIPOPROTEIN"/>
    <property type="match status" value="1"/>
</dbReference>
<dbReference type="Proteomes" id="UP001300015">
    <property type="component" value="Unassembled WGS sequence"/>
</dbReference>
<dbReference type="PANTHER" id="PTHR37625:SF4">
    <property type="entry name" value="OUTER MEMBRANE LIPOPROTEIN"/>
    <property type="match status" value="1"/>
</dbReference>
<dbReference type="Gene3D" id="2.60.40.4150">
    <property type="entry name" value="Type VI secretion system, lipoprotein SciN"/>
    <property type="match status" value="1"/>
</dbReference>
<dbReference type="Pfam" id="PF12790">
    <property type="entry name" value="T6SS-SciN"/>
    <property type="match status" value="1"/>
</dbReference>
<feature type="chain" id="PRO_5045641916" evidence="1">
    <location>
        <begin position="20"/>
        <end position="177"/>
    </location>
</feature>
<dbReference type="InterPro" id="IPR017734">
    <property type="entry name" value="T6SS_SciN"/>
</dbReference>
<dbReference type="NCBIfam" id="TIGR03352">
    <property type="entry name" value="VI_chp_3"/>
    <property type="match status" value="1"/>
</dbReference>
<reference evidence="2 3" key="1">
    <citation type="submission" date="2022-07" db="EMBL/GenBank/DDBJ databases">
        <title>Pantoea trifolii sp. nov. isolated from root nodules of Trifolium rubens.</title>
        <authorList>
            <person name="Kalita M."/>
            <person name="Wdowiak-Wrobel S."/>
            <person name="Marek-Kozaczuk M."/>
            <person name="Palusinska-Szysz M."/>
            <person name="Sokolowski W."/>
            <person name="Coutinho T."/>
            <person name="Hlahane L."/>
        </authorList>
    </citation>
    <scope>NUCLEOTIDE SEQUENCE [LARGE SCALE GENOMIC DNA]</scope>
    <source>
        <strain evidence="2 3">MMK2</strain>
    </source>
</reference>
<protein>
    <submittedName>
        <fullName evidence="2">Type VI secretion system lipoprotein TssJ</fullName>
    </submittedName>
</protein>
<dbReference type="InterPro" id="IPR038706">
    <property type="entry name" value="Type_VI_SciN-like_sf"/>
</dbReference>
<sequence>MKKAITAGKTLLPIIFALAVSGCGLTQKVTDGTVSMTKAIFYKQIKTLHLDFVAREGVNSNAQGAALTTVVRVWQIKDRKAFDTSDYPSLLAADSQALKADLVAEKSVSVRPGESVSIDVPMEESAQFVAIAGMFLSPDQQNEKWRLVMTRDDLDPDKARIIELGDGTLTLLAVKKE</sequence>
<evidence type="ECO:0000256" key="1">
    <source>
        <dbReference type="SAM" id="SignalP"/>
    </source>
</evidence>
<keyword evidence="2" id="KW-0449">Lipoprotein</keyword>
<comment type="caution">
    <text evidence="2">The sequence shown here is derived from an EMBL/GenBank/DDBJ whole genome shotgun (WGS) entry which is preliminary data.</text>
</comment>
<gene>
    <name evidence="2" type="primary">tssJ</name>
    <name evidence="2" type="ORF">NQH49_11505</name>
</gene>
<evidence type="ECO:0000313" key="2">
    <source>
        <dbReference type="EMBL" id="MCQ8228100.1"/>
    </source>
</evidence>
<dbReference type="PANTHER" id="PTHR37625">
    <property type="entry name" value="OUTER MEMBRANE LIPOPROTEIN-RELATED"/>
    <property type="match status" value="1"/>
</dbReference>
<dbReference type="EMBL" id="JANIET010000001">
    <property type="protein sequence ID" value="MCQ8228100.1"/>
    <property type="molecule type" value="Genomic_DNA"/>
</dbReference>
<dbReference type="RefSeq" id="WP_256696705.1">
    <property type="nucleotide sequence ID" value="NZ_JANIES010000001.1"/>
</dbReference>
<accession>A0ABT1VKR8</accession>
<keyword evidence="1" id="KW-0732">Signal</keyword>
<keyword evidence="3" id="KW-1185">Reference proteome</keyword>